<organism evidence="2 3">
    <name type="scientific">Sharpea porci</name>
    <dbReference type="NCBI Taxonomy" id="2652286"/>
    <lineage>
        <taxon>Bacteria</taxon>
        <taxon>Bacillati</taxon>
        <taxon>Bacillota</taxon>
        <taxon>Erysipelotrichia</taxon>
        <taxon>Erysipelotrichales</taxon>
        <taxon>Coprobacillaceae</taxon>
        <taxon>Sharpea</taxon>
    </lineage>
</organism>
<evidence type="ECO:0000259" key="1">
    <source>
        <dbReference type="Pfam" id="PF12392"/>
    </source>
</evidence>
<feature type="domain" description="Peptidase U32 collagenase" evidence="1">
    <location>
        <begin position="389"/>
        <end position="495"/>
    </location>
</feature>
<comment type="caution">
    <text evidence="2">The sequence shown here is derived from an EMBL/GenBank/DDBJ whole genome shotgun (WGS) entry which is preliminary data.</text>
</comment>
<dbReference type="SUPFAM" id="SSF110395">
    <property type="entry name" value="CutC-like"/>
    <property type="match status" value="1"/>
</dbReference>
<dbReference type="Pfam" id="PF01136">
    <property type="entry name" value="Peptidase_U32"/>
    <property type="match status" value="1"/>
</dbReference>
<dbReference type="Pfam" id="PF12392">
    <property type="entry name" value="DUF3656"/>
    <property type="match status" value="1"/>
</dbReference>
<dbReference type="PANTHER" id="PTHR30217:SF10">
    <property type="entry name" value="23S RRNA 5-HYDROXYCYTIDINE C2501 SYNTHASE"/>
    <property type="match status" value="1"/>
</dbReference>
<proteinExistence type="predicted"/>
<dbReference type="InterPro" id="IPR001539">
    <property type="entry name" value="Peptidase_U32"/>
</dbReference>
<dbReference type="PROSITE" id="PS01276">
    <property type="entry name" value="PEPTIDASE_U32"/>
    <property type="match status" value="1"/>
</dbReference>
<gene>
    <name evidence="2" type="ORF">FYJ79_02465</name>
</gene>
<dbReference type="InterPro" id="IPR051454">
    <property type="entry name" value="RNA/ubiquinone_mod_enzymes"/>
</dbReference>
<evidence type="ECO:0000313" key="3">
    <source>
        <dbReference type="Proteomes" id="UP000442619"/>
    </source>
</evidence>
<sequence length="768" mass="88459">MDKIEILAPAGDMESLKAAIANGADAIYLGPDLFSARAFAKNFSLPEIKEAVEYAHLRNVRIFITVNILYHDEEFKKLFQYIDHFYEYQVDALLIQDIGLLKAVRKRYPDFEVHVSTQMTVNSLEAVRYFEDLGVTRIVLSRENTIEEIRYIKEHSSLEIEVFAHGALCVSYSGQCLMSSMIGKRSGNRGACAQPCRMTYQLKEDGQVIEDEAFLLSPRDLCTIDNLQEYIDANVTSLKLEGRMKKPEYVAAITKAYRKAVDHCYGKKENYTKDDIDDMKQMFNRHYTKGFPFHDLHIVDTDFSGNRGMPLGVVTGYNRKRKVAAIKLTDELKQGDSILFKSVDAGRPVNKIYFKGKLVNTGHPGETVEIEFDQPVFNGDVMKTVSVDTLKKLDETFMHEKKYRSISFILHAHKDAFLSLEALSGEEHVTIASEHLIEEARHTPTDASRIKKQLSKLGSTIYMLDQISLDMDENINIPISLLNSLRRDAVDTLNDRFAHTKLHHLQPQELPQPKQHTSHKNNYIVVRTIEQLQTVMTEDNVYMYYDEETVHDAFDIFVKHHKPVCFYMPRINTDEDIQNILNNPIIDQVESFIVNDYGLYRLWKDKHVILGSGLNITNSLSASSFNESIIASYETSRQELEKMSQVTNELIVQIYGKTENMITEHCLVSQHYFQKKIKHCHRCKGHTYTLVDRKGYEFTLFTDERCRNHILHNVPILIESYGSLAISTLLFFLDEDCQTIHEVLEAYKTNSFHEYRNQIASTSGYYKV</sequence>
<reference evidence="2 3" key="1">
    <citation type="submission" date="2019-08" db="EMBL/GenBank/DDBJ databases">
        <title>In-depth cultivation of the pig gut microbiome towards novel bacterial diversity and tailored functional studies.</title>
        <authorList>
            <person name="Wylensek D."/>
            <person name="Hitch T.C.A."/>
            <person name="Clavel T."/>
        </authorList>
    </citation>
    <scope>NUCLEOTIDE SEQUENCE [LARGE SCALE GENOMIC DNA]</scope>
    <source>
        <strain evidence="2 3">CA-Schmier-601-WT-3</strain>
    </source>
</reference>
<dbReference type="PANTHER" id="PTHR30217">
    <property type="entry name" value="PEPTIDASE U32 FAMILY"/>
    <property type="match status" value="1"/>
</dbReference>
<accession>A0A844FRZ8</accession>
<dbReference type="InterPro" id="IPR036822">
    <property type="entry name" value="CutC-like_dom_sf"/>
</dbReference>
<evidence type="ECO:0000313" key="2">
    <source>
        <dbReference type="EMBL" id="MST88454.1"/>
    </source>
</evidence>
<name>A0A844FRZ8_9FIRM</name>
<dbReference type="AlphaFoldDB" id="A0A844FRZ8"/>
<dbReference type="EMBL" id="VUNM01000002">
    <property type="protein sequence ID" value="MST88454.1"/>
    <property type="molecule type" value="Genomic_DNA"/>
</dbReference>
<protein>
    <submittedName>
        <fullName evidence="2">U32 family peptidase</fullName>
    </submittedName>
</protein>
<dbReference type="Proteomes" id="UP000442619">
    <property type="component" value="Unassembled WGS sequence"/>
</dbReference>
<keyword evidence="3" id="KW-1185">Reference proteome</keyword>
<dbReference type="InterPro" id="IPR020988">
    <property type="entry name" value="Pept_U32_collagenase"/>
</dbReference>